<proteinExistence type="inferred from homology"/>
<protein>
    <submittedName>
        <fullName evidence="3">Glucose 1-dehydrogenase</fullName>
        <ecNumber evidence="3">1.1.1.47</ecNumber>
    </submittedName>
</protein>
<comment type="caution">
    <text evidence="3">The sequence shown here is derived from an EMBL/GenBank/DDBJ whole genome shotgun (WGS) entry which is preliminary data.</text>
</comment>
<keyword evidence="4" id="KW-1185">Reference proteome</keyword>
<dbReference type="PROSITE" id="PS00061">
    <property type="entry name" value="ADH_SHORT"/>
    <property type="match status" value="1"/>
</dbReference>
<dbReference type="PANTHER" id="PTHR42760:SF133">
    <property type="entry name" value="3-OXOACYL-[ACYL-CARRIER-PROTEIN] REDUCTASE"/>
    <property type="match status" value="1"/>
</dbReference>
<dbReference type="FunFam" id="3.40.50.720:FF:000084">
    <property type="entry name" value="Short-chain dehydrogenase reductase"/>
    <property type="match status" value="1"/>
</dbReference>
<dbReference type="NCBIfam" id="NF005559">
    <property type="entry name" value="PRK07231.1"/>
    <property type="match status" value="1"/>
</dbReference>
<dbReference type="RefSeq" id="WP_327788252.1">
    <property type="nucleotide sequence ID" value="NZ_JARGEQ010000047.1"/>
</dbReference>
<dbReference type="InterPro" id="IPR002347">
    <property type="entry name" value="SDR_fam"/>
</dbReference>
<accession>A0AAP3UZ17</accession>
<dbReference type="EC" id="1.1.1.47" evidence="3"/>
<dbReference type="EMBL" id="JARGEQ010000047">
    <property type="protein sequence ID" value="MDF1585831.1"/>
    <property type="molecule type" value="Genomic_DNA"/>
</dbReference>
<dbReference type="CDD" id="cd05233">
    <property type="entry name" value="SDR_c"/>
    <property type="match status" value="1"/>
</dbReference>
<gene>
    <name evidence="3" type="ORF">PZ740_05470</name>
</gene>
<dbReference type="InterPro" id="IPR036291">
    <property type="entry name" value="NAD(P)-bd_dom_sf"/>
</dbReference>
<comment type="similarity">
    <text evidence="1">Belongs to the short-chain dehydrogenases/reductases (SDR) family.</text>
</comment>
<dbReference type="Pfam" id="PF13561">
    <property type="entry name" value="adh_short_C2"/>
    <property type="match status" value="1"/>
</dbReference>
<sequence>MNRFAGKTALVTGAGRGIGRAIATRLAREGAAVAVLDIDLAAARKVAEELRAAGARATAIEADVADEAQAARAAEAAEAALGPLDVLVNNAAWAIRGTLAATGPADWDREVAVTLRGPFLLSRAVVPGMSKRGRGAIVMIASVNGLLALGNPAYSAAKAGLLNLTRSLAVEYGPAGIRTNAVSPGSIRTEHPTWQEREQRDPAIFEKLARWYPVGRIGRPEDIAAAVAFLAAEEAGFVNGANLVVDGGLTAGMAPMMQELTGEG</sequence>
<organism evidence="3 4">
    <name type="scientific">Marinimicrococcus flavescens</name>
    <dbReference type="NCBI Taxonomy" id="3031815"/>
    <lineage>
        <taxon>Bacteria</taxon>
        <taxon>Pseudomonadati</taxon>
        <taxon>Pseudomonadota</taxon>
        <taxon>Alphaproteobacteria</taxon>
        <taxon>Geminicoccales</taxon>
        <taxon>Geminicoccaceae</taxon>
        <taxon>Marinimicrococcus</taxon>
    </lineage>
</organism>
<dbReference type="PRINTS" id="PR00080">
    <property type="entry name" value="SDRFAMILY"/>
</dbReference>
<evidence type="ECO:0000256" key="1">
    <source>
        <dbReference type="ARBA" id="ARBA00006484"/>
    </source>
</evidence>
<name>A0AAP3UZ17_9PROT</name>
<reference evidence="3 4" key="1">
    <citation type="submission" date="2023-03" db="EMBL/GenBank/DDBJ databases">
        <title>YIM 152171 draft genome.</title>
        <authorList>
            <person name="Yang Z."/>
        </authorList>
    </citation>
    <scope>NUCLEOTIDE SEQUENCE [LARGE SCALE GENOMIC DNA]</scope>
    <source>
        <strain evidence="3 4">YIM 152171</strain>
    </source>
</reference>
<dbReference type="Gene3D" id="3.40.50.720">
    <property type="entry name" value="NAD(P)-binding Rossmann-like Domain"/>
    <property type="match status" value="1"/>
</dbReference>
<evidence type="ECO:0000313" key="4">
    <source>
        <dbReference type="Proteomes" id="UP001301140"/>
    </source>
</evidence>
<dbReference type="PANTHER" id="PTHR42760">
    <property type="entry name" value="SHORT-CHAIN DEHYDROGENASES/REDUCTASES FAMILY MEMBER"/>
    <property type="match status" value="1"/>
</dbReference>
<dbReference type="PRINTS" id="PR00081">
    <property type="entry name" value="GDHRDH"/>
</dbReference>
<evidence type="ECO:0000256" key="2">
    <source>
        <dbReference type="ARBA" id="ARBA00023002"/>
    </source>
</evidence>
<dbReference type="Proteomes" id="UP001301140">
    <property type="component" value="Unassembled WGS sequence"/>
</dbReference>
<dbReference type="SUPFAM" id="SSF51735">
    <property type="entry name" value="NAD(P)-binding Rossmann-fold domains"/>
    <property type="match status" value="1"/>
</dbReference>
<dbReference type="AlphaFoldDB" id="A0AAP3UZ17"/>
<keyword evidence="2 3" id="KW-0560">Oxidoreductase</keyword>
<dbReference type="GO" id="GO:0047936">
    <property type="term" value="F:glucose 1-dehydrogenase [NAD(P)+] activity"/>
    <property type="evidence" value="ECO:0007669"/>
    <property type="project" value="UniProtKB-EC"/>
</dbReference>
<evidence type="ECO:0000313" key="3">
    <source>
        <dbReference type="EMBL" id="MDF1585831.1"/>
    </source>
</evidence>
<dbReference type="InterPro" id="IPR020904">
    <property type="entry name" value="Sc_DH/Rdtase_CS"/>
</dbReference>